<organism evidence="3 4">
    <name type="scientific">Streptomyces paludis</name>
    <dbReference type="NCBI Taxonomy" id="2282738"/>
    <lineage>
        <taxon>Bacteria</taxon>
        <taxon>Bacillati</taxon>
        <taxon>Actinomycetota</taxon>
        <taxon>Actinomycetes</taxon>
        <taxon>Kitasatosporales</taxon>
        <taxon>Streptomycetaceae</taxon>
        <taxon>Streptomyces</taxon>
    </lineage>
</organism>
<proteinExistence type="predicted"/>
<name>A0A345HQ38_9ACTN</name>
<evidence type="ECO:0000259" key="2">
    <source>
        <dbReference type="Pfam" id="PF06722"/>
    </source>
</evidence>
<accession>A0A345HQ38</accession>
<dbReference type="Proteomes" id="UP000253868">
    <property type="component" value="Chromosome"/>
</dbReference>
<evidence type="ECO:0000313" key="3">
    <source>
        <dbReference type="EMBL" id="AXG78812.1"/>
    </source>
</evidence>
<keyword evidence="1 3" id="KW-0808">Transferase</keyword>
<dbReference type="GO" id="GO:0008194">
    <property type="term" value="F:UDP-glycosyltransferase activity"/>
    <property type="evidence" value="ECO:0007669"/>
    <property type="project" value="InterPro"/>
</dbReference>
<feature type="domain" description="Erythromycin biosynthesis protein CIII-like C-terminal" evidence="2">
    <location>
        <begin position="287"/>
        <end position="397"/>
    </location>
</feature>
<dbReference type="EMBL" id="CP031194">
    <property type="protein sequence ID" value="AXG78812.1"/>
    <property type="molecule type" value="Genomic_DNA"/>
</dbReference>
<dbReference type="PANTHER" id="PTHR48050">
    <property type="entry name" value="STEROL 3-BETA-GLUCOSYLTRANSFERASE"/>
    <property type="match status" value="1"/>
</dbReference>
<dbReference type="SUPFAM" id="SSF53756">
    <property type="entry name" value="UDP-Glycosyltransferase/glycogen phosphorylase"/>
    <property type="match status" value="1"/>
</dbReference>
<dbReference type="InterPro" id="IPR010610">
    <property type="entry name" value="EryCIII-like_C"/>
</dbReference>
<dbReference type="GO" id="GO:0016758">
    <property type="term" value="F:hexosyltransferase activity"/>
    <property type="evidence" value="ECO:0007669"/>
    <property type="project" value="UniProtKB-ARBA"/>
</dbReference>
<dbReference type="InterPro" id="IPR002213">
    <property type="entry name" value="UDP_glucos_trans"/>
</dbReference>
<evidence type="ECO:0000313" key="4">
    <source>
        <dbReference type="Proteomes" id="UP000253868"/>
    </source>
</evidence>
<dbReference type="OrthoDB" id="6620093at2"/>
<gene>
    <name evidence="3" type="ORF">DVK44_15095</name>
</gene>
<dbReference type="KEGG" id="spad:DVK44_15095"/>
<dbReference type="GO" id="GO:0017000">
    <property type="term" value="P:antibiotic biosynthetic process"/>
    <property type="evidence" value="ECO:0007669"/>
    <property type="project" value="UniProtKB-ARBA"/>
</dbReference>
<reference evidence="4" key="1">
    <citation type="submission" date="2018-07" db="EMBL/GenBank/DDBJ databases">
        <authorList>
            <person name="Zhao J."/>
        </authorList>
    </citation>
    <scope>NUCLEOTIDE SEQUENCE [LARGE SCALE GENOMIC DNA]</scope>
    <source>
        <strain evidence="4">GSSD-12</strain>
    </source>
</reference>
<dbReference type="Pfam" id="PF06722">
    <property type="entry name" value="EryCIII-like_C"/>
    <property type="match status" value="1"/>
</dbReference>
<dbReference type="CDD" id="cd03784">
    <property type="entry name" value="GT1_Gtf-like"/>
    <property type="match status" value="1"/>
</dbReference>
<dbReference type="RefSeq" id="WP_114660149.1">
    <property type="nucleotide sequence ID" value="NZ_CP031194.1"/>
</dbReference>
<keyword evidence="4" id="KW-1185">Reference proteome</keyword>
<dbReference type="AlphaFoldDB" id="A0A345HQ38"/>
<dbReference type="Gene3D" id="3.40.50.2000">
    <property type="entry name" value="Glycogen Phosphorylase B"/>
    <property type="match status" value="2"/>
</dbReference>
<protein>
    <submittedName>
        <fullName evidence="3">Glycosyltransferase</fullName>
    </submittedName>
</protein>
<sequence>MRVLCTATGAPSHGRALLPLIRALAGDGHEVTVVTTETIAPLITGADGIRLRTSMPLLPPPRASGSASAPGDAAARFRTRVAQLTGPYALEILGVLRGVARDVRPDVVLRHGMDLGSCLLAEELGVPHLPVPCGFVNMADPAALLPALNGLRAEAGLPARDDPGSLYPYGRLDYVPPEYSFAEFPVPVLAYRQSTSVDATALPSWVTRLPPGRPLVFASVGTSLPAIRGRSPDGRMPEGLTDPAAQLRTIVAALSRLDVNAIVATAGIDLGDDLRRGSGRGRIGPGSNIRLVDRIAQPLLLECADLLVTHGGYNSVGEALRTATPMAVVPNFADQPHNARRVQELGLGRFLTDPTPHALAAMCQDLLDDAATAARLRAARLAVLALPDVTRVAADLADIVAAAGMTRNAEPCARPAR</sequence>
<dbReference type="PANTHER" id="PTHR48050:SF13">
    <property type="entry name" value="STEROL 3-BETA-GLUCOSYLTRANSFERASE UGT80A2"/>
    <property type="match status" value="1"/>
</dbReference>
<dbReference type="InterPro" id="IPR050426">
    <property type="entry name" value="Glycosyltransferase_28"/>
</dbReference>
<evidence type="ECO:0000256" key="1">
    <source>
        <dbReference type="ARBA" id="ARBA00022679"/>
    </source>
</evidence>